<feature type="compositionally biased region" description="Polar residues" evidence="1">
    <location>
        <begin position="464"/>
        <end position="507"/>
    </location>
</feature>
<dbReference type="AlphaFoldDB" id="W6YZX2"/>
<keyword evidence="3" id="KW-1185">Reference proteome</keyword>
<protein>
    <submittedName>
        <fullName evidence="2">Uncharacterized protein</fullName>
    </submittedName>
</protein>
<name>W6YZX2_COCMI</name>
<feature type="compositionally biased region" description="Basic and acidic residues" evidence="1">
    <location>
        <begin position="163"/>
        <end position="176"/>
    </location>
</feature>
<feature type="region of interest" description="Disordered" evidence="1">
    <location>
        <begin position="239"/>
        <end position="264"/>
    </location>
</feature>
<feature type="region of interest" description="Disordered" evidence="1">
    <location>
        <begin position="283"/>
        <end position="535"/>
    </location>
</feature>
<dbReference type="RefSeq" id="XP_007688608.1">
    <property type="nucleotide sequence ID" value="XM_007690418.1"/>
</dbReference>
<feature type="compositionally biased region" description="Polar residues" evidence="1">
    <location>
        <begin position="7"/>
        <end position="17"/>
    </location>
</feature>
<accession>W6YZX2</accession>
<feature type="compositionally biased region" description="Low complexity" evidence="1">
    <location>
        <begin position="441"/>
        <end position="456"/>
    </location>
</feature>
<feature type="region of interest" description="Disordered" evidence="1">
    <location>
        <begin position="1"/>
        <end position="47"/>
    </location>
</feature>
<dbReference type="Proteomes" id="UP000054032">
    <property type="component" value="Unassembled WGS sequence"/>
</dbReference>
<feature type="compositionally biased region" description="Polar residues" evidence="1">
    <location>
        <begin position="296"/>
        <end position="312"/>
    </location>
</feature>
<evidence type="ECO:0000256" key="1">
    <source>
        <dbReference type="SAM" id="MobiDB-lite"/>
    </source>
</evidence>
<feature type="compositionally biased region" description="Basic and acidic residues" evidence="1">
    <location>
        <begin position="140"/>
        <end position="150"/>
    </location>
</feature>
<feature type="compositionally biased region" description="Basic and acidic residues" evidence="1">
    <location>
        <begin position="520"/>
        <end position="534"/>
    </location>
</feature>
<feature type="compositionally biased region" description="Low complexity" evidence="1">
    <location>
        <begin position="253"/>
        <end position="264"/>
    </location>
</feature>
<gene>
    <name evidence="2" type="ORF">COCMIDRAFT_97082</name>
</gene>
<feature type="compositionally biased region" description="Basic and acidic residues" evidence="1">
    <location>
        <begin position="364"/>
        <end position="373"/>
    </location>
</feature>
<evidence type="ECO:0000313" key="3">
    <source>
        <dbReference type="Proteomes" id="UP000054032"/>
    </source>
</evidence>
<feature type="compositionally biased region" description="Basic and acidic residues" evidence="1">
    <location>
        <begin position="239"/>
        <end position="251"/>
    </location>
</feature>
<feature type="region of interest" description="Disordered" evidence="1">
    <location>
        <begin position="98"/>
        <end position="180"/>
    </location>
</feature>
<dbReference type="OrthoDB" id="5430532at2759"/>
<proteinExistence type="predicted"/>
<dbReference type="eggNOG" id="ENOG502SR2P">
    <property type="taxonomic scope" value="Eukaryota"/>
</dbReference>
<organism evidence="2 3">
    <name type="scientific">Bipolaris oryzae ATCC 44560</name>
    <dbReference type="NCBI Taxonomy" id="930090"/>
    <lineage>
        <taxon>Eukaryota</taxon>
        <taxon>Fungi</taxon>
        <taxon>Dikarya</taxon>
        <taxon>Ascomycota</taxon>
        <taxon>Pezizomycotina</taxon>
        <taxon>Dothideomycetes</taxon>
        <taxon>Pleosporomycetidae</taxon>
        <taxon>Pleosporales</taxon>
        <taxon>Pleosporineae</taxon>
        <taxon>Pleosporaceae</taxon>
        <taxon>Bipolaris</taxon>
    </lineage>
</organism>
<dbReference type="KEGG" id="bor:COCMIDRAFT_97082"/>
<dbReference type="HOGENOM" id="CLU_468491_0_0_1"/>
<reference evidence="2 3" key="1">
    <citation type="journal article" date="2013" name="PLoS Genet.">
        <title>Comparative genome structure, secondary metabolite, and effector coding capacity across Cochliobolus pathogens.</title>
        <authorList>
            <person name="Condon B.J."/>
            <person name="Leng Y."/>
            <person name="Wu D."/>
            <person name="Bushley K.E."/>
            <person name="Ohm R.A."/>
            <person name="Otillar R."/>
            <person name="Martin J."/>
            <person name="Schackwitz W."/>
            <person name="Grimwood J."/>
            <person name="MohdZainudin N."/>
            <person name="Xue C."/>
            <person name="Wang R."/>
            <person name="Manning V.A."/>
            <person name="Dhillon B."/>
            <person name="Tu Z.J."/>
            <person name="Steffenson B.J."/>
            <person name="Salamov A."/>
            <person name="Sun H."/>
            <person name="Lowry S."/>
            <person name="LaButti K."/>
            <person name="Han J."/>
            <person name="Copeland A."/>
            <person name="Lindquist E."/>
            <person name="Barry K."/>
            <person name="Schmutz J."/>
            <person name="Baker S.E."/>
            <person name="Ciuffetti L.M."/>
            <person name="Grigoriev I.V."/>
            <person name="Zhong S."/>
            <person name="Turgeon B.G."/>
        </authorList>
    </citation>
    <scope>NUCLEOTIDE SEQUENCE [LARGE SCALE GENOMIC DNA]</scope>
    <source>
        <strain evidence="2 3">ATCC 44560</strain>
    </source>
</reference>
<sequence>MARKLSFTLSPVKTASKQDLAGKMAPETNPVHASPHKRHSSKDTICDSSPWINRRVLDSQTDQELRAACRLILKNFKPSDHGMENTDPKLDFAGLGFRPRKESKPQPADLNVRVPAAAPPEPASTSFLPRSRSTKVRTRAKADMEIRARQNGDLPARANSSRKRAERDAEKDERLRNFGKASMDVPRPAISCISNEDITLPVTVMSTLATSKNSAPHNFDDPVAAADAQASEWMRLEMDKKRQQDTADHQRRSSTSVRPPSRAASIKESVIEYVFPGSRSRALSRAQSKESLRSPADSNDTGLSRTGSNATWRSWGLRRMKSTRSENRSGSSHGQGDDGAQPRKSESNAVNLNRELPPLPSLDSWKEPEKPKPEVASPKSPTAETHIASLMRPQEQHPERSPAARKQHRRSGSDTLAMQYTAAFPARQSSRRQGTQPISQTPTSAVPASAVSASPKPTEKLAATNASSSTTNIDQQQQHTKTASSSSQTRPRSGESNTTAHASNFSHRMSIDSPAVLKTLSHEPKAPAKEEQKSKLKKIFSGWIHKKDKKDDWMHKMEKEGIKEGVLVQDSNDVLAAPVVRY</sequence>
<feature type="compositionally biased region" description="Polar residues" evidence="1">
    <location>
        <begin position="427"/>
        <end position="440"/>
    </location>
</feature>
<dbReference type="EMBL" id="KI963995">
    <property type="protein sequence ID" value="EUC44897.1"/>
    <property type="molecule type" value="Genomic_DNA"/>
</dbReference>
<dbReference type="GeneID" id="19128983"/>
<evidence type="ECO:0000313" key="2">
    <source>
        <dbReference type="EMBL" id="EUC44897.1"/>
    </source>
</evidence>